<comment type="subcellular location">
    <subcellularLocation>
        <location evidence="1">Membrane</location>
        <topology evidence="1">Multi-pass membrane protein</topology>
    </subcellularLocation>
</comment>
<dbReference type="Proteomes" id="UP000320762">
    <property type="component" value="Unassembled WGS sequence"/>
</dbReference>
<gene>
    <name evidence="7" type="ORF">BD626DRAFT_492227</name>
</gene>
<evidence type="ECO:0000256" key="3">
    <source>
        <dbReference type="ARBA" id="ARBA00022692"/>
    </source>
</evidence>
<dbReference type="AlphaFoldDB" id="A0A550CIK4"/>
<dbReference type="EMBL" id="VDMD01000007">
    <property type="protein sequence ID" value="TRM64564.1"/>
    <property type="molecule type" value="Genomic_DNA"/>
</dbReference>
<dbReference type="Pfam" id="PF03649">
    <property type="entry name" value="UPF0014"/>
    <property type="match status" value="1"/>
</dbReference>
<evidence type="ECO:0000256" key="4">
    <source>
        <dbReference type="ARBA" id="ARBA00022989"/>
    </source>
</evidence>
<accession>A0A550CIK4</accession>
<comment type="similarity">
    <text evidence="2">Belongs to the UPF0014 family.</text>
</comment>
<keyword evidence="3 6" id="KW-0812">Transmembrane</keyword>
<evidence type="ECO:0000256" key="1">
    <source>
        <dbReference type="ARBA" id="ARBA00004141"/>
    </source>
</evidence>
<reference evidence="7 8" key="1">
    <citation type="journal article" date="2019" name="New Phytol.">
        <title>Comparative genomics reveals unique wood-decay strategies and fruiting body development in the Schizophyllaceae.</title>
        <authorList>
            <person name="Almasi E."/>
            <person name="Sahu N."/>
            <person name="Krizsan K."/>
            <person name="Balint B."/>
            <person name="Kovacs G.M."/>
            <person name="Kiss B."/>
            <person name="Cseklye J."/>
            <person name="Drula E."/>
            <person name="Henrissat B."/>
            <person name="Nagy I."/>
            <person name="Chovatia M."/>
            <person name="Adam C."/>
            <person name="LaButti K."/>
            <person name="Lipzen A."/>
            <person name="Riley R."/>
            <person name="Grigoriev I.V."/>
            <person name="Nagy L.G."/>
        </authorList>
    </citation>
    <scope>NUCLEOTIDE SEQUENCE [LARGE SCALE GENOMIC DNA]</scope>
    <source>
        <strain evidence="7 8">NL-1724</strain>
    </source>
</reference>
<feature type="transmembrane region" description="Helical" evidence="6">
    <location>
        <begin position="136"/>
        <end position="158"/>
    </location>
</feature>
<feature type="transmembrane region" description="Helical" evidence="6">
    <location>
        <begin position="15"/>
        <end position="37"/>
    </location>
</feature>
<keyword evidence="8" id="KW-1185">Reference proteome</keyword>
<protein>
    <submittedName>
        <fullName evidence="7">Uncharacterized protein</fullName>
    </submittedName>
</protein>
<keyword evidence="5 6" id="KW-0472">Membrane</keyword>
<dbReference type="PANTHER" id="PTHR30028">
    <property type="entry name" value="UPF0014 INNER MEMBRANE PROTEIN YBBM-RELATED"/>
    <property type="match status" value="1"/>
</dbReference>
<evidence type="ECO:0000256" key="5">
    <source>
        <dbReference type="ARBA" id="ARBA00023136"/>
    </source>
</evidence>
<proteinExistence type="inferred from homology"/>
<keyword evidence="4 6" id="KW-1133">Transmembrane helix</keyword>
<evidence type="ECO:0000256" key="2">
    <source>
        <dbReference type="ARBA" id="ARBA00005268"/>
    </source>
</evidence>
<evidence type="ECO:0000313" key="7">
    <source>
        <dbReference type="EMBL" id="TRM64564.1"/>
    </source>
</evidence>
<name>A0A550CIK4_9AGAR</name>
<evidence type="ECO:0000313" key="8">
    <source>
        <dbReference type="Proteomes" id="UP000320762"/>
    </source>
</evidence>
<feature type="transmembrane region" description="Helical" evidence="6">
    <location>
        <begin position="102"/>
        <end position="130"/>
    </location>
</feature>
<dbReference type="GO" id="GO:0005886">
    <property type="term" value="C:plasma membrane"/>
    <property type="evidence" value="ECO:0007669"/>
    <property type="project" value="TreeGrafter"/>
</dbReference>
<sequence length="323" mass="34381">MDGAPSDPDEQELTYLNVSTAFTFIILDAVVSAYYNLDIGGKLVWAACRCVVQLSLLSLVLRPVFELQNPLFVFGLVLILNCLGTIEVVVNKSKKRFQHMLPVVLAALLGSTVPVSIIGVRFALGIIPFWTPPHYVPIAGMLIGNAISGVVVSTSYVLKELQDNRDKVETYLAFGASRMEACRPIVLEGLRLALTPTINQMSVIGLISIPGMMTGALLGGSSVSRASKLQMIIMFLISGSAALSALIATVACVAIVVDGQGRVRGERIMGGSATEFLGLPAGMGMSMPATHLRQRLKRGLVALVGFCGRGVRDDDRGSYALLG</sequence>
<dbReference type="OrthoDB" id="432685at2759"/>
<comment type="caution">
    <text evidence="7">The sequence shown here is derived from an EMBL/GenBank/DDBJ whole genome shotgun (WGS) entry which is preliminary data.</text>
</comment>
<dbReference type="InterPro" id="IPR005226">
    <property type="entry name" value="UPF0014_fam"/>
</dbReference>
<dbReference type="PANTHER" id="PTHR30028:SF0">
    <property type="entry name" value="PROTEIN ALUMINUM SENSITIVE 3"/>
    <property type="match status" value="1"/>
</dbReference>
<feature type="transmembrane region" description="Helical" evidence="6">
    <location>
        <begin position="232"/>
        <end position="257"/>
    </location>
</feature>
<organism evidence="7 8">
    <name type="scientific">Schizophyllum amplum</name>
    <dbReference type="NCBI Taxonomy" id="97359"/>
    <lineage>
        <taxon>Eukaryota</taxon>
        <taxon>Fungi</taxon>
        <taxon>Dikarya</taxon>
        <taxon>Basidiomycota</taxon>
        <taxon>Agaricomycotina</taxon>
        <taxon>Agaricomycetes</taxon>
        <taxon>Agaricomycetidae</taxon>
        <taxon>Agaricales</taxon>
        <taxon>Schizophyllaceae</taxon>
        <taxon>Schizophyllum</taxon>
    </lineage>
</organism>
<evidence type="ECO:0000256" key="6">
    <source>
        <dbReference type="SAM" id="Phobius"/>
    </source>
</evidence>
<feature type="transmembrane region" description="Helical" evidence="6">
    <location>
        <begin position="201"/>
        <end position="220"/>
    </location>
</feature>
<feature type="transmembrane region" description="Helical" evidence="6">
    <location>
        <begin position="71"/>
        <end position="90"/>
    </location>
</feature>